<keyword evidence="4" id="KW-0934">Plastid</keyword>
<dbReference type="GO" id="GO:0008270">
    <property type="term" value="F:zinc ion binding"/>
    <property type="evidence" value="ECO:0007669"/>
    <property type="project" value="UniProtKB-KW"/>
</dbReference>
<feature type="binding site" description="axial binding residue" evidence="5">
    <location>
        <position position="480"/>
    </location>
    <ligand>
        <name>chlorophyll b</name>
        <dbReference type="ChEBI" id="CHEBI:61721"/>
        <label>1</label>
    </ligand>
    <ligandPart>
        <name>Mg</name>
        <dbReference type="ChEBI" id="CHEBI:25107"/>
    </ligandPart>
</feature>
<dbReference type="Proteomes" id="UP001178507">
    <property type="component" value="Unassembled WGS sequence"/>
</dbReference>
<evidence type="ECO:0000313" key="10">
    <source>
        <dbReference type="EMBL" id="CAJ1387450.1"/>
    </source>
</evidence>
<proteinExistence type="predicted"/>
<keyword evidence="6" id="KW-0862">Zinc</keyword>
<dbReference type="SUPFAM" id="SSF103511">
    <property type="entry name" value="Chlorophyll a-b binding protein"/>
    <property type="match status" value="1"/>
</dbReference>
<comment type="caution">
    <text evidence="10">The sequence shown here is derived from an EMBL/GenBank/DDBJ whole genome shotgun (WGS) entry which is preliminary data.</text>
</comment>
<dbReference type="EMBL" id="CAUJNA010001524">
    <property type="protein sequence ID" value="CAJ1387450.1"/>
    <property type="molecule type" value="Genomic_DNA"/>
</dbReference>
<evidence type="ECO:0000256" key="6">
    <source>
        <dbReference type="PROSITE-ProRule" id="PRU00175"/>
    </source>
</evidence>
<dbReference type="GO" id="GO:0009507">
    <property type="term" value="C:chloroplast"/>
    <property type="evidence" value="ECO:0007669"/>
    <property type="project" value="UniProtKB-SubCell"/>
</dbReference>
<dbReference type="Gene3D" id="1.10.3460.10">
    <property type="entry name" value="Chlorophyll a/b binding protein domain"/>
    <property type="match status" value="1"/>
</dbReference>
<protein>
    <recommendedName>
        <fullName evidence="9">RING-type domain-containing protein</fullName>
    </recommendedName>
</protein>
<name>A0AA36IHJ5_9DINO</name>
<feature type="compositionally biased region" description="Basic and acidic residues" evidence="7">
    <location>
        <begin position="415"/>
        <end position="429"/>
    </location>
</feature>
<accession>A0AA36IHJ5</accession>
<feature type="transmembrane region" description="Helical" evidence="8">
    <location>
        <begin position="481"/>
        <end position="499"/>
    </location>
</feature>
<dbReference type="InterPro" id="IPR001344">
    <property type="entry name" value="Chloro_AB-bd_pln"/>
</dbReference>
<feature type="binding site" evidence="5">
    <location>
        <position position="564"/>
    </location>
    <ligand>
        <name>chlorophyll a</name>
        <dbReference type="ChEBI" id="CHEBI:58416"/>
        <label>1</label>
    </ligand>
</feature>
<feature type="binding site" evidence="5">
    <location>
        <position position="478"/>
    </location>
    <ligand>
        <name>chlorophyll a</name>
        <dbReference type="ChEBI" id="CHEBI:58416"/>
        <label>1</label>
    </ligand>
</feature>
<feature type="binding site" evidence="5">
    <location>
        <position position="567"/>
    </location>
    <ligand>
        <name>chlorophyll a</name>
        <dbReference type="ChEBI" id="CHEBI:58416"/>
        <label>1</label>
    </ligand>
</feature>
<dbReference type="PANTHER" id="PTHR21649">
    <property type="entry name" value="CHLOROPHYLL A/B BINDING PROTEIN"/>
    <property type="match status" value="1"/>
</dbReference>
<keyword evidence="6" id="KW-0863">Zinc-finger</keyword>
<gene>
    <name evidence="10" type="ORF">EVOR1521_LOCUS13531</name>
</gene>
<evidence type="ECO:0000256" key="1">
    <source>
        <dbReference type="ARBA" id="ARBA00004229"/>
    </source>
</evidence>
<keyword evidence="5" id="KW-0157">Chromophore</keyword>
<dbReference type="GO" id="GO:0009765">
    <property type="term" value="P:photosynthesis, light harvesting"/>
    <property type="evidence" value="ECO:0007669"/>
    <property type="project" value="InterPro"/>
</dbReference>
<feature type="compositionally biased region" description="Basic and acidic residues" evidence="7">
    <location>
        <begin position="383"/>
        <end position="400"/>
    </location>
</feature>
<evidence type="ECO:0000313" key="11">
    <source>
        <dbReference type="Proteomes" id="UP001178507"/>
    </source>
</evidence>
<dbReference type="PROSITE" id="PS50089">
    <property type="entry name" value="ZF_RING_2"/>
    <property type="match status" value="1"/>
</dbReference>
<dbReference type="InterPro" id="IPR001841">
    <property type="entry name" value="Znf_RING"/>
</dbReference>
<comment type="subcellular location">
    <subcellularLocation>
        <location evidence="1">Plastid</location>
        <location evidence="1">Chloroplast</location>
    </subcellularLocation>
</comment>
<dbReference type="InterPro" id="IPR022796">
    <property type="entry name" value="Chloroa_b-bind"/>
</dbReference>
<feature type="binding site" evidence="5">
    <location>
        <position position="475"/>
    </location>
    <ligand>
        <name>chlorophyll a</name>
        <dbReference type="ChEBI" id="CHEBI:58416"/>
        <label>1</label>
    </ligand>
</feature>
<evidence type="ECO:0000256" key="3">
    <source>
        <dbReference type="ARBA" id="ARBA00022531"/>
    </source>
</evidence>
<dbReference type="GO" id="GO:0016168">
    <property type="term" value="F:chlorophyll binding"/>
    <property type="evidence" value="ECO:0007669"/>
    <property type="project" value="UniProtKB-KW"/>
</dbReference>
<dbReference type="GO" id="GO:0016020">
    <property type="term" value="C:membrane"/>
    <property type="evidence" value="ECO:0007669"/>
    <property type="project" value="InterPro"/>
</dbReference>
<feature type="region of interest" description="Disordered" evidence="7">
    <location>
        <begin position="383"/>
        <end position="429"/>
    </location>
</feature>
<evidence type="ECO:0000256" key="8">
    <source>
        <dbReference type="SAM" id="Phobius"/>
    </source>
</evidence>
<keyword evidence="3" id="KW-0602">Photosynthesis</keyword>
<evidence type="ECO:0000256" key="5">
    <source>
        <dbReference type="PIRSR" id="PIRSR601344-1"/>
    </source>
</evidence>
<evidence type="ECO:0000256" key="4">
    <source>
        <dbReference type="ARBA" id="ARBA00022640"/>
    </source>
</evidence>
<evidence type="ECO:0000256" key="2">
    <source>
        <dbReference type="ARBA" id="ARBA00022528"/>
    </source>
</evidence>
<feature type="domain" description="RING-type" evidence="9">
    <location>
        <begin position="7"/>
        <end position="56"/>
    </location>
</feature>
<feature type="binding site" description="axial binding residue" evidence="5">
    <location>
        <position position="538"/>
    </location>
    <ligand>
        <name>chlorophyll b</name>
        <dbReference type="ChEBI" id="CHEBI:61721"/>
        <label>1</label>
    </ligand>
    <ligandPart>
        <name>Mg</name>
        <dbReference type="ChEBI" id="CHEBI:25107"/>
    </ligandPart>
</feature>
<keyword evidence="2" id="KW-0150">Chloroplast</keyword>
<organism evidence="10 11">
    <name type="scientific">Effrenium voratum</name>
    <dbReference type="NCBI Taxonomy" id="2562239"/>
    <lineage>
        <taxon>Eukaryota</taxon>
        <taxon>Sar</taxon>
        <taxon>Alveolata</taxon>
        <taxon>Dinophyceae</taxon>
        <taxon>Suessiales</taxon>
        <taxon>Symbiodiniaceae</taxon>
        <taxon>Effrenium</taxon>
    </lineage>
</organism>
<reference evidence="10" key="1">
    <citation type="submission" date="2023-08" db="EMBL/GenBank/DDBJ databases">
        <authorList>
            <person name="Chen Y."/>
            <person name="Shah S."/>
            <person name="Dougan E. K."/>
            <person name="Thang M."/>
            <person name="Chan C."/>
        </authorList>
    </citation>
    <scope>NUCLEOTIDE SEQUENCE</scope>
</reference>
<keyword evidence="8" id="KW-1133">Transmembrane helix</keyword>
<dbReference type="AlphaFoldDB" id="A0AA36IHJ5"/>
<dbReference type="Pfam" id="PF00504">
    <property type="entry name" value="Chloroa_b-bind"/>
    <property type="match status" value="1"/>
</dbReference>
<feature type="binding site" evidence="5">
    <location>
        <position position="563"/>
    </location>
    <ligand>
        <name>chlorophyll a</name>
        <dbReference type="ChEBI" id="CHEBI:58416"/>
        <label>1</label>
    </ligand>
</feature>
<keyword evidence="5" id="KW-0148">Chlorophyll</keyword>
<keyword evidence="6" id="KW-0479">Metal-binding</keyword>
<sequence length="595" mass="65855">MDPLTDCPVCFETYEEEPEGERPPPVGRHWAVKLDCCQQSLCCHCQVCLARCPFCRTRWHPEEDNGDGEHFWQRRSFPNPILTVWGTTLAFDAIRVMASAGISGVRTLAAAAAATAAEASPVVIAGGAAGAVALAGTMALYQASQHRPQHAANLAAQVQSRGRHRLVLLDEGSGSAWSKLVCRLWDAVQWHILPMWDGMPHVYTGSPWRNEGRMRHRQRLHELVNGESRAAGSEEDSRFAEKRLWGDLAFCFMLWLDYNPHTPNWGSCISYGLPPMHLCWHNRWREDMRHVVSDFARYLHSDYIQEAVPEKQRSCAACLVAMLDHVLSWELSVRSPPQPAAPTAPRLRAPRLRAPGGAARGAALAAVPLGAALGRRVARRAEAEPKAEAKAEAKTEKVEPSQESEESEASEAETAIEKREAEPAEMEKAPKLRVKREVFDPKGEVGAVDPLGYFDPLGFCPMGDEGRFRQMRAAELKHGRVAMLASVGLVAQCYIRLPILGLKDSPAGYKAALLIPSLWMFGMVVIASMLVEWLWWKEDPWKEPGNFGDPLGLGMYDKDMRNKELNNGRFAMFATSGILAAELLTGKTAAQQLGL</sequence>
<feature type="binding site" evidence="5">
    <location>
        <position position="513"/>
    </location>
    <ligand>
        <name>chlorophyll a</name>
        <dbReference type="ChEBI" id="CHEBI:58416"/>
        <label>1</label>
    </ligand>
</feature>
<keyword evidence="11" id="KW-1185">Reference proteome</keyword>
<feature type="binding site" evidence="5">
    <location>
        <position position="569"/>
    </location>
    <ligand>
        <name>chlorophyll a</name>
        <dbReference type="ChEBI" id="CHEBI:58416"/>
        <label>1</label>
    </ligand>
</feature>
<evidence type="ECO:0000259" key="9">
    <source>
        <dbReference type="PROSITE" id="PS50089"/>
    </source>
</evidence>
<feature type="compositionally biased region" description="Acidic residues" evidence="7">
    <location>
        <begin position="402"/>
        <end position="411"/>
    </location>
</feature>
<feature type="transmembrane region" description="Helical" evidence="8">
    <location>
        <begin position="511"/>
        <end position="536"/>
    </location>
</feature>
<keyword evidence="8" id="KW-0812">Transmembrane</keyword>
<keyword evidence="8" id="KW-0472">Membrane</keyword>
<evidence type="ECO:0000256" key="7">
    <source>
        <dbReference type="SAM" id="MobiDB-lite"/>
    </source>
</evidence>